<protein>
    <recommendedName>
        <fullName evidence="4">Cytochrome P450</fullName>
    </recommendedName>
</protein>
<dbReference type="EMBL" id="JBAWTH010000197">
    <property type="protein sequence ID" value="KAL2273157.1"/>
    <property type="molecule type" value="Genomic_DNA"/>
</dbReference>
<keyword evidence="1" id="KW-0472">Membrane</keyword>
<organism evidence="2 3">
    <name type="scientific">Diaporthe vaccinii</name>
    <dbReference type="NCBI Taxonomy" id="105482"/>
    <lineage>
        <taxon>Eukaryota</taxon>
        <taxon>Fungi</taxon>
        <taxon>Dikarya</taxon>
        <taxon>Ascomycota</taxon>
        <taxon>Pezizomycotina</taxon>
        <taxon>Sordariomycetes</taxon>
        <taxon>Sordariomycetidae</taxon>
        <taxon>Diaporthales</taxon>
        <taxon>Diaporthaceae</taxon>
        <taxon>Diaporthe</taxon>
        <taxon>Diaporthe eres species complex</taxon>
    </lineage>
</organism>
<sequence length="249" mass="28193">MAAHGTAAAIALPILTLLAYLYHHATHRRPHIGIPYSRPSTRRLFGDMLELTTEAQRQRDPARTLLSQSGRLGGPVIQLFLMPFWWPLVYVSDTREIEDLLQNRLRVQAAPTMHRTTSELVALWRVRARVAGGRPVWDGFEIATYDVIWKALVGSDVDAIWGEREAGTYFIDLVPASLMSPIPGLLHFLWSLTPTWGRHWAIKRRLMSELLKLSKVRSADLGDAKDDEALRRPGMRTTYVGHKPFAVPD</sequence>
<proteinExistence type="predicted"/>
<keyword evidence="1" id="KW-1133">Transmembrane helix</keyword>
<dbReference type="SUPFAM" id="SSF48264">
    <property type="entry name" value="Cytochrome P450"/>
    <property type="match status" value="1"/>
</dbReference>
<accession>A0ABR4DRZ7</accession>
<comment type="caution">
    <text evidence="2">The sequence shown here is derived from an EMBL/GenBank/DDBJ whole genome shotgun (WGS) entry which is preliminary data.</text>
</comment>
<evidence type="ECO:0000313" key="3">
    <source>
        <dbReference type="Proteomes" id="UP001600888"/>
    </source>
</evidence>
<gene>
    <name evidence="2" type="ORF">FJTKL_04901</name>
</gene>
<name>A0ABR4DRZ7_9PEZI</name>
<evidence type="ECO:0008006" key="4">
    <source>
        <dbReference type="Google" id="ProtNLM"/>
    </source>
</evidence>
<dbReference type="Proteomes" id="UP001600888">
    <property type="component" value="Unassembled WGS sequence"/>
</dbReference>
<reference evidence="2 3" key="1">
    <citation type="submission" date="2024-03" db="EMBL/GenBank/DDBJ databases">
        <title>A high-quality draft genome sequence of Diaporthe vaccinii, a causative agent of upright dieback and viscid rot disease in cranberry plants.</title>
        <authorList>
            <person name="Sarrasin M."/>
            <person name="Lang B.F."/>
            <person name="Burger G."/>
        </authorList>
    </citation>
    <scope>NUCLEOTIDE SEQUENCE [LARGE SCALE GENOMIC DNA]</scope>
    <source>
        <strain evidence="2 3">IS7</strain>
    </source>
</reference>
<evidence type="ECO:0000256" key="1">
    <source>
        <dbReference type="SAM" id="Phobius"/>
    </source>
</evidence>
<dbReference type="Gene3D" id="1.10.630.10">
    <property type="entry name" value="Cytochrome P450"/>
    <property type="match status" value="1"/>
</dbReference>
<dbReference type="InterPro" id="IPR036396">
    <property type="entry name" value="Cyt_P450_sf"/>
</dbReference>
<keyword evidence="3" id="KW-1185">Reference proteome</keyword>
<keyword evidence="1" id="KW-0812">Transmembrane</keyword>
<evidence type="ECO:0000313" key="2">
    <source>
        <dbReference type="EMBL" id="KAL2273157.1"/>
    </source>
</evidence>
<feature type="transmembrane region" description="Helical" evidence="1">
    <location>
        <begin position="6"/>
        <end position="22"/>
    </location>
</feature>